<sequence length="590" mass="69461">MKRILFILFAFSCFYSEAQLLSSVITELTSHKETKDLDVTMLCTIFVMEKGKVELPRQALIVPLQEKERKKIGTDRILIALLMDDFRLPENTPIEFELTAIPNAKHCYYSKKATFTLDGKKITIVADKESGLREAIAQKKTLNESELEVKSSYKYDFRDIDYWIDCLDSKETITVADEDDETRTENRLLGWIAHNNMDRVQKFAEGLLPLPQFPLKKDWKEWWQRLQNLTIAPLEQHYTVLPDIRCDLITADAAQQKIYVINYKPSKKNKTPHILQLSPRTKEVKKGYIFNNEQSYSNWFPAFYAEKDTLYAVSEYFLWSKYVPVANDTAYYYKEVAQKDVYPYQKPSDKKRDPSKTNKNYVEYSYATPNYLYVLYKDYNSKNRDMYVLTLSTKTGNILGIVPLSKLLGNPKETNRHYLNYPEMQTTDDFIWCTEIDKKVYHLRIHGTELVEQVVLGEKFQWGPQYLSWDKQQFYTDKNDDILEFYTIESPSRTIKTKTPYGKGTAMAVVDTEGIDYFYVTENGCFYIIKKQRLSKSDFQPIGKPEEIFYYLPTPFEKSGYIRDLRVLKVGTQYHLFFEINNQMYWVAYP</sequence>
<dbReference type="RefSeq" id="WP_208059297.1">
    <property type="nucleotide sequence ID" value="NZ_JAGDYP010000009.1"/>
</dbReference>
<reference evidence="2 3" key="1">
    <citation type="submission" date="2021-03" db="EMBL/GenBank/DDBJ databases">
        <title>Isolation and description of Capnocytophaga bilenii sp. nov., a novel Capnocytophaga species, isolated from a gingivitis subject.</title>
        <authorList>
            <person name="Antezack A."/>
            <person name="Monnet-Corti V."/>
            <person name="La Scola B."/>
        </authorList>
    </citation>
    <scope>NUCLEOTIDE SEQUENCE [LARGE SCALE GENOMIC DNA]</scope>
    <source>
        <strain evidence="2 3">Marseille-Q4570</strain>
    </source>
</reference>
<dbReference type="Proteomes" id="UP000681610">
    <property type="component" value="Unassembled WGS sequence"/>
</dbReference>
<accession>A0ABS3PZX6</accession>
<feature type="chain" id="PRO_5045798949" description="S9 family peptidase" evidence="1">
    <location>
        <begin position="19"/>
        <end position="590"/>
    </location>
</feature>
<evidence type="ECO:0008006" key="4">
    <source>
        <dbReference type="Google" id="ProtNLM"/>
    </source>
</evidence>
<dbReference type="EMBL" id="JAGDYP010000009">
    <property type="protein sequence ID" value="MBO1884880.1"/>
    <property type="molecule type" value="Genomic_DNA"/>
</dbReference>
<protein>
    <recommendedName>
        <fullName evidence="4">S9 family peptidase</fullName>
    </recommendedName>
</protein>
<keyword evidence="1" id="KW-0732">Signal</keyword>
<gene>
    <name evidence="2" type="ORF">J4N46_10775</name>
</gene>
<organism evidence="2 3">
    <name type="scientific">Capnocytophaga bilenii</name>
    <dbReference type="NCBI Taxonomy" id="2819369"/>
    <lineage>
        <taxon>Bacteria</taxon>
        <taxon>Pseudomonadati</taxon>
        <taxon>Bacteroidota</taxon>
        <taxon>Flavobacteriia</taxon>
        <taxon>Flavobacteriales</taxon>
        <taxon>Flavobacteriaceae</taxon>
        <taxon>Capnocytophaga</taxon>
    </lineage>
</organism>
<feature type="signal peptide" evidence="1">
    <location>
        <begin position="1"/>
        <end position="18"/>
    </location>
</feature>
<comment type="caution">
    <text evidence="2">The sequence shown here is derived from an EMBL/GenBank/DDBJ whole genome shotgun (WGS) entry which is preliminary data.</text>
</comment>
<name>A0ABS3PZX6_9FLAO</name>
<evidence type="ECO:0000313" key="3">
    <source>
        <dbReference type="Proteomes" id="UP000681610"/>
    </source>
</evidence>
<keyword evidence="3" id="KW-1185">Reference proteome</keyword>
<proteinExistence type="predicted"/>
<evidence type="ECO:0000256" key="1">
    <source>
        <dbReference type="SAM" id="SignalP"/>
    </source>
</evidence>
<evidence type="ECO:0000313" key="2">
    <source>
        <dbReference type="EMBL" id="MBO1884880.1"/>
    </source>
</evidence>